<feature type="disulfide bond" evidence="12">
    <location>
        <begin position="88"/>
        <end position="93"/>
    </location>
</feature>
<comment type="cofactor">
    <cofactor evidence="10 13">
        <name>Ca(2+)</name>
        <dbReference type="ChEBI" id="CHEBI:29108"/>
    </cofactor>
    <text evidence="10 13">Binds 2 calcium ions per subunit.</text>
</comment>
<keyword evidence="14" id="KW-0472">Membrane</keyword>
<dbReference type="GO" id="GO:0020037">
    <property type="term" value="F:heme binding"/>
    <property type="evidence" value="ECO:0007669"/>
    <property type="project" value="UniProtKB-UniRule"/>
</dbReference>
<dbReference type="InterPro" id="IPR033905">
    <property type="entry name" value="Secretory_peroxidase"/>
</dbReference>
<evidence type="ECO:0000256" key="1">
    <source>
        <dbReference type="ARBA" id="ARBA00000189"/>
    </source>
</evidence>
<keyword evidence="7 12" id="KW-1015">Disulfide bond</keyword>
<evidence type="ECO:0000259" key="15">
    <source>
        <dbReference type="PROSITE" id="PS50873"/>
    </source>
</evidence>
<dbReference type="GO" id="GO:0005576">
    <property type="term" value="C:extracellular region"/>
    <property type="evidence" value="ECO:0007669"/>
    <property type="project" value="UniProtKB-SubCell"/>
</dbReference>
<dbReference type="GO" id="GO:0046872">
    <property type="term" value="F:metal ion binding"/>
    <property type="evidence" value="ECO:0007669"/>
    <property type="project" value="UniProtKB-UniRule"/>
</dbReference>
<comment type="similarity">
    <text evidence="13">Belongs to the peroxidase family. Classical plant (class III) peroxidase subfamily.</text>
</comment>
<dbReference type="GO" id="GO:0140825">
    <property type="term" value="F:lactoperoxidase activity"/>
    <property type="evidence" value="ECO:0007669"/>
    <property type="project" value="UniProtKB-EC"/>
</dbReference>
<dbReference type="InterPro" id="IPR019794">
    <property type="entry name" value="Peroxidases_AS"/>
</dbReference>
<evidence type="ECO:0000256" key="5">
    <source>
        <dbReference type="ARBA" id="ARBA00023002"/>
    </source>
</evidence>
<evidence type="ECO:0000256" key="4">
    <source>
        <dbReference type="ARBA" id="ARBA00022723"/>
    </source>
</evidence>
<keyword evidence="14" id="KW-0812">Transmembrane</keyword>
<keyword evidence="2 13" id="KW-0575">Peroxidase</keyword>
<feature type="disulfide bond" evidence="12">
    <location>
        <begin position="137"/>
        <end position="335"/>
    </location>
</feature>
<comment type="cofactor">
    <cofactor evidence="10 13">
        <name>heme b</name>
        <dbReference type="ChEBI" id="CHEBI:60344"/>
    </cofactor>
    <text evidence="10 13">Binds 1 heme b (iron(II)-protoporphyrin IX) group per subunit.</text>
</comment>
<evidence type="ECO:0000313" key="17">
    <source>
        <dbReference type="Proteomes" id="UP001177140"/>
    </source>
</evidence>
<keyword evidence="10 13" id="KW-0106">Calcium</keyword>
<keyword evidence="5 13" id="KW-0560">Oxidoreductase</keyword>
<evidence type="ECO:0000256" key="11">
    <source>
        <dbReference type="PIRSR" id="PIRSR600823-4"/>
    </source>
</evidence>
<dbReference type="Gene3D" id="1.10.420.10">
    <property type="entry name" value="Peroxidase, domain 2"/>
    <property type="match status" value="1"/>
</dbReference>
<dbReference type="FunFam" id="1.10.420.10:FF:000001">
    <property type="entry name" value="Peroxidase"/>
    <property type="match status" value="1"/>
</dbReference>
<dbReference type="EMBL" id="JAJJMA010010849">
    <property type="protein sequence ID" value="MCL7022415.1"/>
    <property type="molecule type" value="Genomic_DNA"/>
</dbReference>
<dbReference type="AlphaFoldDB" id="A0AA41UTY7"/>
<name>A0AA41UTY7_PAPNU</name>
<dbReference type="PROSITE" id="PS50873">
    <property type="entry name" value="PEROXIDASE_4"/>
    <property type="match status" value="1"/>
</dbReference>
<dbReference type="Pfam" id="PF00141">
    <property type="entry name" value="peroxidase"/>
    <property type="match status" value="1"/>
</dbReference>
<feature type="binding site" description="axial binding residue" evidence="10">
    <location>
        <position position="209"/>
    </location>
    <ligand>
        <name>heme b</name>
        <dbReference type="ChEBI" id="CHEBI:60344"/>
    </ligand>
    <ligandPart>
        <name>Fe</name>
        <dbReference type="ChEBI" id="CHEBI:18248"/>
    </ligandPart>
</feature>
<evidence type="ECO:0000256" key="6">
    <source>
        <dbReference type="ARBA" id="ARBA00023004"/>
    </source>
</evidence>
<feature type="binding site" evidence="10">
    <location>
        <position position="267"/>
    </location>
    <ligand>
        <name>Ca(2+)</name>
        <dbReference type="ChEBI" id="CHEBI:29108"/>
        <label>2</label>
    </ligand>
</feature>
<dbReference type="Proteomes" id="UP001177140">
    <property type="component" value="Unassembled WGS sequence"/>
</dbReference>
<dbReference type="GO" id="GO:0042744">
    <property type="term" value="P:hydrogen peroxide catabolic process"/>
    <property type="evidence" value="ECO:0007669"/>
    <property type="project" value="UniProtKB-KW"/>
</dbReference>
<feature type="binding site" evidence="10">
    <location>
        <position position="260"/>
    </location>
    <ligand>
        <name>Ca(2+)</name>
        <dbReference type="ChEBI" id="CHEBI:29108"/>
        <label>2</label>
    </ligand>
</feature>
<evidence type="ECO:0000256" key="14">
    <source>
        <dbReference type="SAM" id="Phobius"/>
    </source>
</evidence>
<gene>
    <name evidence="16" type="ORF">MKW94_021235</name>
</gene>
<dbReference type="Gene3D" id="1.10.520.10">
    <property type="match status" value="1"/>
</dbReference>
<evidence type="ECO:0000256" key="9">
    <source>
        <dbReference type="PIRSR" id="PIRSR600823-2"/>
    </source>
</evidence>
<dbReference type="PANTHER" id="PTHR31517:SF81">
    <property type="entry name" value="PEROXIDASE"/>
    <property type="match status" value="1"/>
</dbReference>
<dbReference type="SUPFAM" id="SSF48113">
    <property type="entry name" value="Heme-dependent peroxidases"/>
    <property type="match status" value="1"/>
</dbReference>
<reference evidence="16" key="1">
    <citation type="submission" date="2022-03" db="EMBL/GenBank/DDBJ databases">
        <title>A functionally conserved STORR gene fusion in Papaver species that diverged 16.8 million years ago.</title>
        <authorList>
            <person name="Catania T."/>
        </authorList>
    </citation>
    <scope>NUCLEOTIDE SEQUENCE</scope>
    <source>
        <strain evidence="16">S-191538</strain>
    </source>
</reference>
<feature type="disulfide bond" evidence="12">
    <location>
        <begin position="55"/>
        <end position="131"/>
    </location>
</feature>
<dbReference type="PRINTS" id="PR00458">
    <property type="entry name" value="PEROXIDASE"/>
</dbReference>
<proteinExistence type="inferred from homology"/>
<feature type="binding site" evidence="10">
    <location>
        <position position="87"/>
    </location>
    <ligand>
        <name>Ca(2+)</name>
        <dbReference type="ChEBI" id="CHEBI:29108"/>
        <label>1</label>
    </ligand>
</feature>
<feature type="disulfide bond" evidence="12">
    <location>
        <begin position="216"/>
        <end position="245"/>
    </location>
</feature>
<dbReference type="InterPro" id="IPR002016">
    <property type="entry name" value="Haem_peroxidase"/>
</dbReference>
<evidence type="ECO:0000256" key="13">
    <source>
        <dbReference type="RuleBase" id="RU362060"/>
    </source>
</evidence>
<organism evidence="16 17">
    <name type="scientific">Papaver nudicaule</name>
    <name type="common">Iceland poppy</name>
    <dbReference type="NCBI Taxonomy" id="74823"/>
    <lineage>
        <taxon>Eukaryota</taxon>
        <taxon>Viridiplantae</taxon>
        <taxon>Streptophyta</taxon>
        <taxon>Embryophyta</taxon>
        <taxon>Tracheophyta</taxon>
        <taxon>Spermatophyta</taxon>
        <taxon>Magnoliopsida</taxon>
        <taxon>Ranunculales</taxon>
        <taxon>Papaveraceae</taxon>
        <taxon>Papaveroideae</taxon>
        <taxon>Papaver</taxon>
    </lineage>
</organism>
<feature type="binding site" evidence="10">
    <location>
        <position position="210"/>
    </location>
    <ligand>
        <name>Ca(2+)</name>
        <dbReference type="ChEBI" id="CHEBI:29108"/>
        <label>2</label>
    </ligand>
</feature>
<comment type="catalytic activity">
    <reaction evidence="1 13">
        <text>2 a phenolic donor + H2O2 = 2 a phenolic radical donor + 2 H2O</text>
        <dbReference type="Rhea" id="RHEA:56136"/>
        <dbReference type="ChEBI" id="CHEBI:15377"/>
        <dbReference type="ChEBI" id="CHEBI:16240"/>
        <dbReference type="ChEBI" id="CHEBI:139520"/>
        <dbReference type="ChEBI" id="CHEBI:139521"/>
        <dbReference type="EC" id="1.11.1.7"/>
    </reaction>
</comment>
<accession>A0AA41UTY7</accession>
<feature type="active site" description="Proton acceptor" evidence="8">
    <location>
        <position position="86"/>
    </location>
</feature>
<evidence type="ECO:0000256" key="10">
    <source>
        <dbReference type="PIRSR" id="PIRSR600823-3"/>
    </source>
</evidence>
<keyword evidence="17" id="KW-1185">Reference proteome</keyword>
<comment type="caution">
    <text evidence="16">The sequence shown here is derived from an EMBL/GenBank/DDBJ whole genome shotgun (WGS) entry which is preliminary data.</text>
</comment>
<sequence>MRTKMELVILVCARIWFVISCLVGVGAMRNSSTTTVAHEATAPGLLSYKYYETSCPQVESIVTDKLTPVLLSDPASSAALLRLLFHDCQVQGCDASILLDSDTSEMGSRKNFAIRNRETIGMIKTAVDSVCPGTVSCSDILVLAARDAVAMSGGPKIKVPLGRKDSNSSSHTFADASLPAANAGVSETLSIFTKRGMTIEESVAILGSHTLGVSHCVNINMDRFSSRQIIGANRTPFEALVALRCAFAPSFSNSAALGNDVTVTTFDNQYYKDVSGGRGLLKIDSDMSTDPRTAPIVERFAQNQDEFFKEFTAAFVKLASTNVLTGHQGVVRTKCNAVD</sequence>
<feature type="transmembrane region" description="Helical" evidence="14">
    <location>
        <begin position="7"/>
        <end position="28"/>
    </location>
</feature>
<keyword evidence="14" id="KW-1133">Transmembrane helix</keyword>
<dbReference type="InterPro" id="IPR000823">
    <property type="entry name" value="Peroxidase_pln"/>
</dbReference>
<feature type="domain" description="Plant heme peroxidase family profile" evidence="15">
    <location>
        <begin position="45"/>
        <end position="339"/>
    </location>
</feature>
<keyword evidence="3 13" id="KW-0349">Heme</keyword>
<feature type="binding site" evidence="9">
    <location>
        <position position="179"/>
    </location>
    <ligand>
        <name>substrate</name>
    </ligand>
</feature>
<feature type="binding site" evidence="10">
    <location>
        <position position="90"/>
    </location>
    <ligand>
        <name>Ca(2+)</name>
        <dbReference type="ChEBI" id="CHEBI:29108"/>
        <label>1</label>
    </ligand>
</feature>
<keyword evidence="13" id="KW-0376">Hydrogen peroxide</keyword>
<dbReference type="EC" id="1.11.1.7" evidence="13"/>
<dbReference type="PANTHER" id="PTHR31517">
    <property type="match status" value="1"/>
</dbReference>
<evidence type="ECO:0000256" key="2">
    <source>
        <dbReference type="ARBA" id="ARBA00022559"/>
    </source>
</evidence>
<protein>
    <recommendedName>
        <fullName evidence="13">Peroxidase</fullName>
        <ecNumber evidence="13">1.11.1.7</ecNumber>
    </recommendedName>
</protein>
<feature type="binding site" evidence="10">
    <location>
        <position position="96"/>
    </location>
    <ligand>
        <name>Ca(2+)</name>
        <dbReference type="ChEBI" id="CHEBI:29108"/>
        <label>1</label>
    </ligand>
</feature>
<dbReference type="PRINTS" id="PR00461">
    <property type="entry name" value="PLPEROXIDASE"/>
</dbReference>
<feature type="binding site" evidence="10">
    <location>
        <position position="92"/>
    </location>
    <ligand>
        <name>Ca(2+)</name>
        <dbReference type="ChEBI" id="CHEBI:29108"/>
        <label>1</label>
    </ligand>
</feature>
<comment type="function">
    <text evidence="13">Removal of H(2)O(2), oxidation of toxic reductants, biosynthesis and degradation of lignin, suberization, auxin catabolism, response to environmental stresses such as wounding, pathogen attack and oxidative stress.</text>
</comment>
<keyword evidence="4 10" id="KW-0479">Metal-binding</keyword>
<evidence type="ECO:0000256" key="7">
    <source>
        <dbReference type="ARBA" id="ARBA00023157"/>
    </source>
</evidence>
<comment type="subcellular location">
    <subcellularLocation>
        <location evidence="13">Secreted</location>
    </subcellularLocation>
</comment>
<dbReference type="InterPro" id="IPR010255">
    <property type="entry name" value="Haem_peroxidase_sf"/>
</dbReference>
<dbReference type="CDD" id="cd00693">
    <property type="entry name" value="secretory_peroxidase"/>
    <property type="match status" value="1"/>
</dbReference>
<keyword evidence="6 10" id="KW-0408">Iron</keyword>
<evidence type="ECO:0000313" key="16">
    <source>
        <dbReference type="EMBL" id="MCL7022415.1"/>
    </source>
</evidence>
<dbReference type="PROSITE" id="PS00436">
    <property type="entry name" value="PEROXIDASE_2"/>
    <property type="match status" value="1"/>
</dbReference>
<dbReference type="GO" id="GO:0006979">
    <property type="term" value="P:response to oxidative stress"/>
    <property type="evidence" value="ECO:0007669"/>
    <property type="project" value="UniProtKB-UniRule"/>
</dbReference>
<evidence type="ECO:0000256" key="8">
    <source>
        <dbReference type="PIRSR" id="PIRSR600823-1"/>
    </source>
</evidence>
<evidence type="ECO:0000256" key="3">
    <source>
        <dbReference type="ARBA" id="ARBA00022617"/>
    </source>
</evidence>
<feature type="site" description="Transition state stabilizer" evidence="11">
    <location>
        <position position="82"/>
    </location>
</feature>
<evidence type="ECO:0000256" key="12">
    <source>
        <dbReference type="PIRSR" id="PIRSR600823-5"/>
    </source>
</evidence>
<feature type="binding site" evidence="10">
    <location>
        <position position="94"/>
    </location>
    <ligand>
        <name>Ca(2+)</name>
        <dbReference type="ChEBI" id="CHEBI:29108"/>
        <label>1</label>
    </ligand>
</feature>
<keyword evidence="13" id="KW-0964">Secreted</keyword>